<dbReference type="AlphaFoldDB" id="A0A229P5D5"/>
<reference evidence="2 3" key="1">
    <citation type="submission" date="2017-07" db="EMBL/GenBank/DDBJ databases">
        <title>Paenibacillus herberti R33 genome sequencing and assembly.</title>
        <authorList>
            <person name="Su W."/>
        </authorList>
    </citation>
    <scope>NUCLEOTIDE SEQUENCE [LARGE SCALE GENOMIC DNA]</scope>
    <source>
        <strain evidence="2 3">R33</strain>
    </source>
</reference>
<dbReference type="Proteomes" id="UP000215145">
    <property type="component" value="Unassembled WGS sequence"/>
</dbReference>
<dbReference type="Pfam" id="PF04286">
    <property type="entry name" value="DUF445"/>
    <property type="match status" value="1"/>
</dbReference>
<dbReference type="InterPro" id="IPR007383">
    <property type="entry name" value="DUF445"/>
</dbReference>
<dbReference type="EMBL" id="NMUQ01000001">
    <property type="protein sequence ID" value="OXM17154.1"/>
    <property type="molecule type" value="Genomic_DNA"/>
</dbReference>
<evidence type="ECO:0000313" key="2">
    <source>
        <dbReference type="EMBL" id="OXM17154.1"/>
    </source>
</evidence>
<keyword evidence="1" id="KW-0812">Transmembrane</keyword>
<keyword evidence="1" id="KW-1133">Transmembrane helix</keyword>
<dbReference type="RefSeq" id="WP_089524231.1">
    <property type="nucleotide sequence ID" value="NZ_NMUQ01000001.1"/>
</dbReference>
<sequence length="415" mass="45615">MKTRYAAGASLAVMAAGFAVTTAFMNDERLALQLLQGGFEAGVVGGIADWFAVTALFRHPLGLKIPHTNLIVKNKPKIINALVSSLETELLNKESISARLRKLNLIQGAGQLIVRQLAKRSNREAVLTALQAVVERLPLDKVAGSLLQGAAGYARRADLKLGVEKVATTVIREKLDEKALDYALDQAVDWIAKPSTGKMLGEMAQNKLQELQVGGFMGFAVQAFAGFMNEDKMGAMLQHMLLSGVKDLTTPGSRQRDELLLQLRSRLIGLAEDEESLEKAKEWAASKLEAPEVGEFASAKALELQRKLLDWLEQDKQQGGKLVVAAVRAVSDRLSKEGDLVRHWEDRLSAMVVQVIEKNHYRIGLLVRENLNKLDDKDLVDMLETKVGSDLQWIRVNGAVCGFLIGIVLTLFSWI</sequence>
<accession>A0A229P5D5</accession>
<comment type="caution">
    <text evidence="2">The sequence shown here is derived from an EMBL/GenBank/DDBJ whole genome shotgun (WGS) entry which is preliminary data.</text>
</comment>
<evidence type="ECO:0000256" key="1">
    <source>
        <dbReference type="SAM" id="Phobius"/>
    </source>
</evidence>
<evidence type="ECO:0000313" key="3">
    <source>
        <dbReference type="Proteomes" id="UP000215145"/>
    </source>
</evidence>
<protein>
    <submittedName>
        <fullName evidence="2">DUF445 domain-containing protein</fullName>
    </submittedName>
</protein>
<dbReference type="GO" id="GO:0005886">
    <property type="term" value="C:plasma membrane"/>
    <property type="evidence" value="ECO:0007669"/>
    <property type="project" value="TreeGrafter"/>
</dbReference>
<keyword evidence="3" id="KW-1185">Reference proteome</keyword>
<proteinExistence type="predicted"/>
<organism evidence="2 3">
    <name type="scientific">Paenibacillus herberti</name>
    <dbReference type="NCBI Taxonomy" id="1619309"/>
    <lineage>
        <taxon>Bacteria</taxon>
        <taxon>Bacillati</taxon>
        <taxon>Bacillota</taxon>
        <taxon>Bacilli</taxon>
        <taxon>Bacillales</taxon>
        <taxon>Paenibacillaceae</taxon>
        <taxon>Paenibacillus</taxon>
    </lineage>
</organism>
<keyword evidence="1" id="KW-0472">Membrane</keyword>
<dbReference type="PANTHER" id="PTHR38442">
    <property type="entry name" value="INNER MEMBRANE PROTEIN-RELATED"/>
    <property type="match status" value="1"/>
</dbReference>
<gene>
    <name evidence="2" type="ORF">CGZ75_11210</name>
</gene>
<feature type="transmembrane region" description="Helical" evidence="1">
    <location>
        <begin position="393"/>
        <end position="414"/>
    </location>
</feature>
<dbReference type="OrthoDB" id="9769590at2"/>
<dbReference type="PANTHER" id="PTHR38442:SF1">
    <property type="entry name" value="INNER MEMBRANE PROTEIN"/>
    <property type="match status" value="1"/>
</dbReference>
<name>A0A229P5D5_9BACL</name>